<evidence type="ECO:0000313" key="2">
    <source>
        <dbReference type="WBParaSite" id="PTRK_0001388700.1"/>
    </source>
</evidence>
<dbReference type="Proteomes" id="UP000038045">
    <property type="component" value="Unplaced"/>
</dbReference>
<dbReference type="WBParaSite" id="PTRK_0001388700.1">
    <property type="protein sequence ID" value="PTRK_0001388700.1"/>
    <property type="gene ID" value="PTRK_0001388700"/>
</dbReference>
<name>A0A0N4ZYM1_PARTI</name>
<accession>A0A0N4ZYM1</accession>
<sequence>MNCKDDAMSKKLRRSLMKFKPTINEIVRDIVKKDINDVMKYKRIESFLDTSEILKPYMIELANLYDRKEKENNNDITYVELAELTFKEELLRTLIITLRNELGNLYETMNKKNLIFPEKSTWNGKSVVKHIKKIIF</sequence>
<organism evidence="1 2">
    <name type="scientific">Parastrongyloides trichosuri</name>
    <name type="common">Possum-specific nematode worm</name>
    <dbReference type="NCBI Taxonomy" id="131310"/>
    <lineage>
        <taxon>Eukaryota</taxon>
        <taxon>Metazoa</taxon>
        <taxon>Ecdysozoa</taxon>
        <taxon>Nematoda</taxon>
        <taxon>Chromadorea</taxon>
        <taxon>Rhabditida</taxon>
        <taxon>Tylenchina</taxon>
        <taxon>Panagrolaimomorpha</taxon>
        <taxon>Strongyloidoidea</taxon>
        <taxon>Strongyloididae</taxon>
        <taxon>Parastrongyloides</taxon>
    </lineage>
</organism>
<protein>
    <submittedName>
        <fullName evidence="2">Uncharacterized protein</fullName>
    </submittedName>
</protein>
<evidence type="ECO:0000313" key="1">
    <source>
        <dbReference type="Proteomes" id="UP000038045"/>
    </source>
</evidence>
<reference evidence="2" key="1">
    <citation type="submission" date="2017-02" db="UniProtKB">
        <authorList>
            <consortium name="WormBaseParasite"/>
        </authorList>
    </citation>
    <scope>IDENTIFICATION</scope>
</reference>
<keyword evidence="1" id="KW-1185">Reference proteome</keyword>
<dbReference type="AlphaFoldDB" id="A0A0N4ZYM1"/>
<proteinExistence type="predicted"/>